<dbReference type="InterPro" id="IPR036864">
    <property type="entry name" value="Zn2-C6_fun-type_DNA-bd_sf"/>
</dbReference>
<organism evidence="4 5">
    <name type="scientific">Amylocarpus encephaloides</name>
    <dbReference type="NCBI Taxonomy" id="45428"/>
    <lineage>
        <taxon>Eukaryota</taxon>
        <taxon>Fungi</taxon>
        <taxon>Dikarya</taxon>
        <taxon>Ascomycota</taxon>
        <taxon>Pezizomycotina</taxon>
        <taxon>Leotiomycetes</taxon>
        <taxon>Helotiales</taxon>
        <taxon>Helotiales incertae sedis</taxon>
        <taxon>Amylocarpus</taxon>
    </lineage>
</organism>
<dbReference type="Proteomes" id="UP000824998">
    <property type="component" value="Unassembled WGS sequence"/>
</dbReference>
<keyword evidence="1" id="KW-0539">Nucleus</keyword>
<dbReference type="SUPFAM" id="SSF57701">
    <property type="entry name" value="Zn2/Cys6 DNA-binding domain"/>
    <property type="match status" value="1"/>
</dbReference>
<keyword evidence="5" id="KW-1185">Reference proteome</keyword>
<dbReference type="InterPro" id="IPR053181">
    <property type="entry name" value="EcdB-like_regulator"/>
</dbReference>
<dbReference type="PROSITE" id="PS00463">
    <property type="entry name" value="ZN2_CY6_FUNGAL_1"/>
    <property type="match status" value="1"/>
</dbReference>
<dbReference type="EMBL" id="MU251460">
    <property type="protein sequence ID" value="KAG9234529.1"/>
    <property type="molecule type" value="Genomic_DNA"/>
</dbReference>
<feature type="region of interest" description="Disordered" evidence="2">
    <location>
        <begin position="32"/>
        <end position="110"/>
    </location>
</feature>
<feature type="compositionally biased region" description="Polar residues" evidence="2">
    <location>
        <begin position="73"/>
        <end position="97"/>
    </location>
</feature>
<evidence type="ECO:0000259" key="3">
    <source>
        <dbReference type="PROSITE" id="PS50048"/>
    </source>
</evidence>
<dbReference type="PANTHER" id="PTHR47785">
    <property type="entry name" value="ZN(II)2CYS6 TRANSCRIPTION FACTOR (EUROFUNG)-RELATED-RELATED"/>
    <property type="match status" value="1"/>
</dbReference>
<gene>
    <name evidence="4" type="ORF">BJ875DRAFT_376222</name>
</gene>
<dbReference type="OrthoDB" id="4685598at2759"/>
<evidence type="ECO:0000256" key="2">
    <source>
        <dbReference type="SAM" id="MobiDB-lite"/>
    </source>
</evidence>
<evidence type="ECO:0000313" key="4">
    <source>
        <dbReference type="EMBL" id="KAG9234529.1"/>
    </source>
</evidence>
<proteinExistence type="predicted"/>
<protein>
    <recommendedName>
        <fullName evidence="3">Zn(2)-C6 fungal-type domain-containing protein</fullName>
    </recommendedName>
</protein>
<comment type="caution">
    <text evidence="4">The sequence shown here is derived from an EMBL/GenBank/DDBJ whole genome shotgun (WGS) entry which is preliminary data.</text>
</comment>
<dbReference type="CDD" id="cd12148">
    <property type="entry name" value="fungal_TF_MHR"/>
    <property type="match status" value="1"/>
</dbReference>
<dbReference type="FunFam" id="4.10.240.10:FF:000008">
    <property type="entry name" value="C6 zinc finger domain-containing protein"/>
    <property type="match status" value="1"/>
</dbReference>
<feature type="compositionally biased region" description="Polar residues" evidence="2">
    <location>
        <begin position="36"/>
        <end position="52"/>
    </location>
</feature>
<dbReference type="Gene3D" id="4.10.240.10">
    <property type="entry name" value="Zn(2)-C6 fungal-type DNA-binding domain"/>
    <property type="match status" value="1"/>
</dbReference>
<dbReference type="SMART" id="SM00066">
    <property type="entry name" value="GAL4"/>
    <property type="match status" value="1"/>
</dbReference>
<dbReference type="InterPro" id="IPR001138">
    <property type="entry name" value="Zn2Cys6_DnaBD"/>
</dbReference>
<name>A0A9P7YIL0_9HELO</name>
<accession>A0A9P7YIL0</accession>
<dbReference type="GO" id="GO:0000981">
    <property type="term" value="F:DNA-binding transcription factor activity, RNA polymerase II-specific"/>
    <property type="evidence" value="ECO:0007669"/>
    <property type="project" value="InterPro"/>
</dbReference>
<dbReference type="AlphaFoldDB" id="A0A9P7YIL0"/>
<dbReference type="GO" id="GO:0008270">
    <property type="term" value="F:zinc ion binding"/>
    <property type="evidence" value="ECO:0007669"/>
    <property type="project" value="InterPro"/>
</dbReference>
<feature type="domain" description="Zn(2)-C6 fungal-type" evidence="3">
    <location>
        <begin position="125"/>
        <end position="155"/>
    </location>
</feature>
<dbReference type="CDD" id="cd00067">
    <property type="entry name" value="GAL4"/>
    <property type="match status" value="1"/>
</dbReference>
<dbReference type="PROSITE" id="PS50048">
    <property type="entry name" value="ZN2_CY6_FUNGAL_2"/>
    <property type="match status" value="1"/>
</dbReference>
<dbReference type="PANTHER" id="PTHR47785:SF2">
    <property type="entry name" value="ZN(II)2CYS6 TRANSCRIPTION FACTOR (EUROFUNG)"/>
    <property type="match status" value="1"/>
</dbReference>
<reference evidence="4" key="1">
    <citation type="journal article" date="2021" name="IMA Fungus">
        <title>Genomic characterization of three marine fungi, including Emericellopsis atlantica sp. nov. with signatures of a generalist lifestyle and marine biomass degradation.</title>
        <authorList>
            <person name="Hagestad O.C."/>
            <person name="Hou L."/>
            <person name="Andersen J.H."/>
            <person name="Hansen E.H."/>
            <person name="Altermark B."/>
            <person name="Li C."/>
            <person name="Kuhnert E."/>
            <person name="Cox R.J."/>
            <person name="Crous P.W."/>
            <person name="Spatafora J.W."/>
            <person name="Lail K."/>
            <person name="Amirebrahimi M."/>
            <person name="Lipzen A."/>
            <person name="Pangilinan J."/>
            <person name="Andreopoulos W."/>
            <person name="Hayes R.D."/>
            <person name="Ng V."/>
            <person name="Grigoriev I.V."/>
            <person name="Jackson S.A."/>
            <person name="Sutton T.D.S."/>
            <person name="Dobson A.D.W."/>
            <person name="Rama T."/>
        </authorList>
    </citation>
    <scope>NUCLEOTIDE SEQUENCE</scope>
    <source>
        <strain evidence="4">TRa018bII</strain>
    </source>
</reference>
<dbReference type="Pfam" id="PF00172">
    <property type="entry name" value="Zn_clus"/>
    <property type="match status" value="1"/>
</dbReference>
<evidence type="ECO:0000313" key="5">
    <source>
        <dbReference type="Proteomes" id="UP000824998"/>
    </source>
</evidence>
<evidence type="ECO:0000256" key="1">
    <source>
        <dbReference type="ARBA" id="ARBA00023242"/>
    </source>
</evidence>
<sequence length="695" mass="77009">MSNTSAENSPISNSGGARHFSMSADQFDLDIPSPRLQINTNGTLTSPNNPLKSPNGRRAAHFSREGILGSAQRARNLSQSSGDRESMTNGNGHQNRQASEDGINPLKRRSTDVGVDYPRRRATIACEICRSRKSRCDGTKPKCKLCTELGAECIYREPGIKLDAGDKLILEHLARIEGMLQSSLVGQTSNLALSAGSPSINGRTTISNDDDLMQNGAASFISMLPSTGLGTWTTPANISTMPKVHTNAALHLLQWPLIQDLISRPYDPQILLQLEMAREPLALSKTPCLDLSNTSAYIEAFFAKVNVWYACVNPYTWTKYYRVALQNGFREGAESCIVLLVLALGQASCSGSISRISNSENQPGLPYFSAAWALLPSLMTRNTVQSAQCTVLAAAYLFYLVRPLEAWTLLSSTSTKLQLLLSAPGRIPDNQRELMERVYWNALLFESDLLAELDLPHSGIVQFEEHVGLPGGFQQEDEEGVGRDELWYFLAEIALRRLLNRVSQLIYSKDSMASTRNLEPVVAELDFQLSQWYESLPLPLQFPYNRSLLQDPVQTVLRLRYFACKTIIYRPYILAVLDDEQAAMDPVVRDNCRKCLEASIRQLEHITAHHAGHIPYLWQGALSIVSQTLLVMGATMSPSLSAILSTLVPHLDAVDAIINDVVTEVERYVHLAPSLSLSGEIIREAEMRRRAYLGR</sequence>